<accession>A0A0C2YAZ0</accession>
<organism evidence="1 2">
    <name type="scientific">Paramagnetospirillum magnetotacticum MS-1</name>
    <dbReference type="NCBI Taxonomy" id="272627"/>
    <lineage>
        <taxon>Bacteria</taxon>
        <taxon>Pseudomonadati</taxon>
        <taxon>Pseudomonadota</taxon>
        <taxon>Alphaproteobacteria</taxon>
        <taxon>Rhodospirillales</taxon>
        <taxon>Magnetospirillaceae</taxon>
        <taxon>Paramagnetospirillum</taxon>
    </lineage>
</organism>
<name>A0A0C2YAZ0_PARME</name>
<gene>
    <name evidence="1" type="ORF">CCC_01417</name>
</gene>
<dbReference type="Proteomes" id="UP000031971">
    <property type="component" value="Unassembled WGS sequence"/>
</dbReference>
<keyword evidence="2" id="KW-1185">Reference proteome</keyword>
<dbReference type="AlphaFoldDB" id="A0A0C2YAZ0"/>
<evidence type="ECO:0000313" key="1">
    <source>
        <dbReference type="EMBL" id="KIL96924.1"/>
    </source>
</evidence>
<sequence>MGRRQAIHDLAQVGRPTGAIAARLRRGPAGQDSVPIRPF</sequence>
<comment type="caution">
    <text evidence="1">The sequence shown here is derived from an EMBL/GenBank/DDBJ whole genome shotgun (WGS) entry which is preliminary data.</text>
</comment>
<protein>
    <submittedName>
        <fullName evidence="1">Uncharacterized protein</fullName>
    </submittedName>
</protein>
<evidence type="ECO:0000313" key="2">
    <source>
        <dbReference type="Proteomes" id="UP000031971"/>
    </source>
</evidence>
<proteinExistence type="predicted"/>
<reference evidence="1 2" key="1">
    <citation type="submission" date="2015-01" db="EMBL/GenBank/DDBJ databases">
        <title>Genome Sequence of Magnetospirillum magnetotacticum Strain MS-1.</title>
        <authorList>
            <person name="Marinov G.K."/>
            <person name="Smalley M.D."/>
            <person name="DeSalvo G."/>
        </authorList>
    </citation>
    <scope>NUCLEOTIDE SEQUENCE [LARGE SCALE GENOMIC DNA]</scope>
    <source>
        <strain evidence="1 2">MS-1</strain>
    </source>
</reference>
<dbReference type="EMBL" id="JXSL01000033">
    <property type="protein sequence ID" value="KIL96924.1"/>
    <property type="molecule type" value="Genomic_DNA"/>
</dbReference>